<evidence type="ECO:0000313" key="4">
    <source>
        <dbReference type="Proteomes" id="UP001164653"/>
    </source>
</evidence>
<evidence type="ECO:0000259" key="2">
    <source>
        <dbReference type="Pfam" id="PF13386"/>
    </source>
</evidence>
<organism evidence="3 4">
    <name type="scientific">Dyadobacter pollutisoli</name>
    <dbReference type="NCBI Taxonomy" id="2910158"/>
    <lineage>
        <taxon>Bacteria</taxon>
        <taxon>Pseudomonadati</taxon>
        <taxon>Bacteroidota</taxon>
        <taxon>Cytophagia</taxon>
        <taxon>Cytophagales</taxon>
        <taxon>Spirosomataceae</taxon>
        <taxon>Dyadobacter</taxon>
    </lineage>
</organism>
<proteinExistence type="predicted"/>
<dbReference type="KEGG" id="dpf:ON006_08945"/>
<keyword evidence="1" id="KW-0472">Membrane</keyword>
<dbReference type="PANTHER" id="PTHR42208:SF1">
    <property type="entry name" value="HEAVY METAL TRANSPORTER"/>
    <property type="match status" value="1"/>
</dbReference>
<dbReference type="InterPro" id="IPR039447">
    <property type="entry name" value="UreH-like_TM_dom"/>
</dbReference>
<reference evidence="3" key="1">
    <citation type="submission" date="2022-11" db="EMBL/GenBank/DDBJ databases">
        <title>Dyadobacter pollutisoli sp. nov., isolated from plastic dumped soil.</title>
        <authorList>
            <person name="Kim J.M."/>
            <person name="Kim K.R."/>
            <person name="Lee J.K."/>
            <person name="Hao L."/>
            <person name="Jeon C.O."/>
        </authorList>
    </citation>
    <scope>NUCLEOTIDE SEQUENCE</scope>
    <source>
        <strain evidence="3">U1</strain>
    </source>
</reference>
<evidence type="ECO:0000256" key="1">
    <source>
        <dbReference type="SAM" id="Phobius"/>
    </source>
</evidence>
<keyword evidence="1" id="KW-0812">Transmembrane</keyword>
<feature type="transmembrane region" description="Helical" evidence="1">
    <location>
        <begin position="53"/>
        <end position="70"/>
    </location>
</feature>
<keyword evidence="4" id="KW-1185">Reference proteome</keyword>
<dbReference type="EMBL" id="CP112998">
    <property type="protein sequence ID" value="WAC14074.1"/>
    <property type="molecule type" value="Genomic_DNA"/>
</dbReference>
<feature type="transmembrane region" description="Helical" evidence="1">
    <location>
        <begin position="127"/>
        <end position="149"/>
    </location>
</feature>
<feature type="transmembrane region" description="Helical" evidence="1">
    <location>
        <begin position="161"/>
        <end position="182"/>
    </location>
</feature>
<feature type="domain" description="Urease accessory protein UreH-like transmembrane" evidence="2">
    <location>
        <begin position="9"/>
        <end position="208"/>
    </location>
</feature>
<keyword evidence="1" id="KW-1133">Transmembrane helix</keyword>
<evidence type="ECO:0000313" key="3">
    <source>
        <dbReference type="EMBL" id="WAC14074.1"/>
    </source>
</evidence>
<dbReference type="RefSeq" id="WP_244818819.1">
    <property type="nucleotide sequence ID" value="NZ_CP112998.1"/>
</dbReference>
<feature type="transmembrane region" description="Helical" evidence="1">
    <location>
        <begin position="194"/>
        <end position="211"/>
    </location>
</feature>
<protein>
    <submittedName>
        <fullName evidence="3">Sulfite exporter TauE/SafE family protein</fullName>
    </submittedName>
</protein>
<feature type="transmembrane region" description="Helical" evidence="1">
    <location>
        <begin position="6"/>
        <end position="32"/>
    </location>
</feature>
<dbReference type="AlphaFoldDB" id="A0A9E8NCD8"/>
<sequence length="232" mass="25095">MTTALPYLAFTMGLISSLHCVGMCGPIALALPVHKGSRLKQFSGLLLYNSGRALSYSSLGLLVGGIGASIGWLGYLRYLSVFAGLLMLAYVFWPSRLDSYFHPPVFWARFVHFLKQQMAATLQSRSAAGWLMLGIFNGLIPCGMVYMALMSSIATGSMAGSATYMMIFGLGTFPAMISIGIAKQKFTPGLRSRIRRFTPVMLAVAGIWLVMRGVLTDLPVNGESRTGITVCK</sequence>
<accession>A0A9E8NCD8</accession>
<dbReference type="Proteomes" id="UP001164653">
    <property type="component" value="Chromosome"/>
</dbReference>
<dbReference type="Pfam" id="PF13386">
    <property type="entry name" value="DsbD_2"/>
    <property type="match status" value="1"/>
</dbReference>
<dbReference type="PANTHER" id="PTHR42208">
    <property type="entry name" value="HEAVY METAL TRANSPORTER-RELATED"/>
    <property type="match status" value="1"/>
</dbReference>
<name>A0A9E8NCD8_9BACT</name>
<gene>
    <name evidence="3" type="ORF">ON006_08945</name>
</gene>